<sequence>SGNHTAWASDSNSASNFNEDNITHFGLEPHPELITDENGRIINGPLDAICHTILFGDNEKHITTAILLLPLTHDMVSALNIMSRYISHPICSNFEYDVINALVSHVKLVVEIIKGEFPGMLLQTIIFSALLRLIETFSSLNDLVATELKLSVFRQQNTMSELLRYSPNAKQEPIPWVFQSELQLEILDSIHAINRKAELNTQSSSFSNDSGTTHPIYLSNHSSKKYHAENNAIPPDLFLKLSIEILSSQIYYFHLVFSHKWSPTSDISLLFGVPYNYKKYNPLVFNSHNNHFLGKLLLDHLFSNAGATNMLYNARILKHWINLGNALKNQGDMVGWLAIATVVCSVPVLRLQTTWDLVEEAVRESVIREWAPVVFDLERRLMISDTTRKSTYHVLAPQGIGITYPKERVVPFFGDLCIDYEAEINLKQCENKLNRIKTAFDKWQLYLENVRQRIGIFDPGPAPIEPLQKLLHYLSAYHAETNALSPQQILELSLKVEPASSGNYLKHYYGHISPLSHGSYLPLLFTDIVPSYKLFAKSDLIAASGVNNVQKRSHWGSLSSFPSSSSGHELDISSRETIQQNPSRHTLMRNVRDVLNVGATFYHVRDDLVLKSLEDIGSRSSIVVKSATLDRLVDLLVFDGKKYVPRISMDNSIYTLTFFATFRSFCSSMILLDCFKKRFLGAKFVASPLGFNSNNFPCWDGPVGSSDDNNSESDINWELVFQIQASILQSCLLWVSQYFGDFVNEFTVREKFLNLLRIFETEIASWANIQLFEEKTLSVYVESLELLLKKLRKQFIRKSYRPIVGGFQLPVFKKFTHVVNLPIKCPIIEIEHFLDDLNVITSELFKTIKVTDWISTFEVLELQSTKLTGFFNTRQSNVAYEEDIPIQNIFTYFSTLYSEKPEDKVLLLLPAPIQELFKIHSNLVHYFTAQIVDPTINRDTRVKRMITILKALGIIKRRMKKLNLFSSSETCLPSKGSSDKSETNNVTSHPAISPNVPSFVETAISYAIVQPESRLFANSWIQATMETNKDSRCQCDSLDNMIVKVSSKELSSKSACISMTPCIGWIIECILEIVCYVPNMSVENNRLINFDKSRYIYNLVTNITDIQDFLVTNDIKGEENVANVNYNEMPTRSLASSSVVNCMSFILDLPRKSFLTDKKSLKDAASRENKDYGKARSKNKVFTRYILAEVEKIKRDSKSRDILERRAKDSKRDNTSAVGGKKSGKSRFGGILKAVRPFSMALSATWMPPAEPQRIVSPCELPPVNNYPEMKAKPQCTISLRNADIYVVPAFKSQGVFAIATEDGAEHYFQSYNEKAAVDDHGNNIGGSLSTLSQLPTRVFGVPISVVCERENTSIPNVVDMLLTEIEHRGLEESGIYRLSASVASVSSLKLAFDLGEKVNMQDDRWFDINIVAGCFKLYLRELPEPLLSEELFPEFIATASLKSEPEIVRRLNILVHELPPINYHLLERLMSHLSLVASKGDVNRMPAVNLAIVFTMSFLLPLSVDNGVSSNLGLMQTVLKNMISHNEKIFSANLEDLTIPPVEDSNLKIFFNSTTDKLNDLNELAESEDKFHSTSFSSPMSTPHVIATSIPRIPPGRNPNRRFSVLMDSKGSNLFSSFGNNQ</sequence>
<organism evidence="7 8">
    <name type="scientific">Nadsonia fulvescens var. elongata DSM 6958</name>
    <dbReference type="NCBI Taxonomy" id="857566"/>
    <lineage>
        <taxon>Eukaryota</taxon>
        <taxon>Fungi</taxon>
        <taxon>Dikarya</taxon>
        <taxon>Ascomycota</taxon>
        <taxon>Saccharomycotina</taxon>
        <taxon>Dipodascomycetes</taxon>
        <taxon>Dipodascales</taxon>
        <taxon>Dipodascales incertae sedis</taxon>
        <taxon>Nadsonia</taxon>
    </lineage>
</organism>
<evidence type="ECO:0000259" key="4">
    <source>
        <dbReference type="PROSITE" id="PS50009"/>
    </source>
</evidence>
<name>A0A1E3PR96_9ASCO</name>
<evidence type="ECO:0000256" key="1">
    <source>
        <dbReference type="ARBA" id="ARBA00022468"/>
    </source>
</evidence>
<feature type="region of interest" description="Disordered" evidence="3">
    <location>
        <begin position="969"/>
        <end position="989"/>
    </location>
</feature>
<dbReference type="InterPro" id="IPR000198">
    <property type="entry name" value="RhoGAP_dom"/>
</dbReference>
<feature type="compositionally biased region" description="Basic and acidic residues" evidence="3">
    <location>
        <begin position="1202"/>
        <end position="1214"/>
    </location>
</feature>
<dbReference type="SMART" id="SM00324">
    <property type="entry name" value="RhoGAP"/>
    <property type="match status" value="1"/>
</dbReference>
<dbReference type="GO" id="GO:0005085">
    <property type="term" value="F:guanyl-nucleotide exchange factor activity"/>
    <property type="evidence" value="ECO:0007669"/>
    <property type="project" value="UniProtKB-KW"/>
</dbReference>
<feature type="domain" description="N-terminal Ras-GEF" evidence="5">
    <location>
        <begin position="620"/>
        <end position="792"/>
    </location>
</feature>
<gene>
    <name evidence="7" type="ORF">NADFUDRAFT_7965</name>
</gene>
<feature type="region of interest" description="Disordered" evidence="3">
    <location>
        <begin position="557"/>
        <end position="581"/>
    </location>
</feature>
<dbReference type="InterPro" id="IPR036964">
    <property type="entry name" value="RASGEF_cat_dom_sf"/>
</dbReference>
<dbReference type="Gene3D" id="1.20.870.10">
    <property type="entry name" value="Son of sevenless (SoS) protein Chain: S domain 1"/>
    <property type="match status" value="1"/>
</dbReference>
<feature type="region of interest" description="Disordered" evidence="3">
    <location>
        <begin position="1202"/>
        <end position="1224"/>
    </location>
</feature>
<keyword evidence="8" id="KW-1185">Reference proteome</keyword>
<dbReference type="Pfam" id="PF00618">
    <property type="entry name" value="RasGEF_N"/>
    <property type="match status" value="1"/>
</dbReference>
<dbReference type="SUPFAM" id="SSF48350">
    <property type="entry name" value="GTPase activation domain, GAP"/>
    <property type="match status" value="1"/>
</dbReference>
<dbReference type="STRING" id="857566.A0A1E3PR96"/>
<dbReference type="OrthoDB" id="79452at2759"/>
<feature type="non-terminal residue" evidence="7">
    <location>
        <position position="1623"/>
    </location>
</feature>
<dbReference type="Gene3D" id="1.10.555.10">
    <property type="entry name" value="Rho GTPase activation protein"/>
    <property type="match status" value="1"/>
</dbReference>
<dbReference type="GO" id="GO:0005933">
    <property type="term" value="C:cellular bud"/>
    <property type="evidence" value="ECO:0007669"/>
    <property type="project" value="UniProtKB-ARBA"/>
</dbReference>
<evidence type="ECO:0000256" key="3">
    <source>
        <dbReference type="SAM" id="MobiDB-lite"/>
    </source>
</evidence>
<reference evidence="7 8" key="1">
    <citation type="journal article" date="2016" name="Proc. Natl. Acad. Sci. U.S.A.">
        <title>Comparative genomics of biotechnologically important yeasts.</title>
        <authorList>
            <person name="Riley R."/>
            <person name="Haridas S."/>
            <person name="Wolfe K.H."/>
            <person name="Lopes M.R."/>
            <person name="Hittinger C.T."/>
            <person name="Goeker M."/>
            <person name="Salamov A.A."/>
            <person name="Wisecaver J.H."/>
            <person name="Long T.M."/>
            <person name="Calvey C.H."/>
            <person name="Aerts A.L."/>
            <person name="Barry K.W."/>
            <person name="Choi C."/>
            <person name="Clum A."/>
            <person name="Coughlan A.Y."/>
            <person name="Deshpande S."/>
            <person name="Douglass A.P."/>
            <person name="Hanson S.J."/>
            <person name="Klenk H.-P."/>
            <person name="LaButti K.M."/>
            <person name="Lapidus A."/>
            <person name="Lindquist E.A."/>
            <person name="Lipzen A.M."/>
            <person name="Meier-Kolthoff J.P."/>
            <person name="Ohm R.A."/>
            <person name="Otillar R.P."/>
            <person name="Pangilinan J.L."/>
            <person name="Peng Y."/>
            <person name="Rokas A."/>
            <person name="Rosa C.A."/>
            <person name="Scheuner C."/>
            <person name="Sibirny A.A."/>
            <person name="Slot J.C."/>
            <person name="Stielow J.B."/>
            <person name="Sun H."/>
            <person name="Kurtzman C.P."/>
            <person name="Blackwell M."/>
            <person name="Grigoriev I.V."/>
            <person name="Jeffries T.W."/>
        </authorList>
    </citation>
    <scope>NUCLEOTIDE SEQUENCE [LARGE SCALE GENOMIC DNA]</scope>
    <source>
        <strain evidence="7 8">DSM 6958</strain>
    </source>
</reference>
<dbReference type="SMART" id="SM00147">
    <property type="entry name" value="RasGEF"/>
    <property type="match status" value="1"/>
</dbReference>
<feature type="compositionally biased region" description="Low complexity" evidence="3">
    <location>
        <begin position="557"/>
        <end position="566"/>
    </location>
</feature>
<dbReference type="EMBL" id="KV454407">
    <property type="protein sequence ID" value="ODQ67367.1"/>
    <property type="molecule type" value="Genomic_DNA"/>
</dbReference>
<evidence type="ECO:0000259" key="6">
    <source>
        <dbReference type="PROSITE" id="PS50238"/>
    </source>
</evidence>
<dbReference type="InterPro" id="IPR023578">
    <property type="entry name" value="Ras_GEF_dom_sf"/>
</dbReference>
<protein>
    <recommendedName>
        <fullName evidence="9">Rho-GAP domain-containing protein</fullName>
    </recommendedName>
</protein>
<dbReference type="CDD" id="cd00159">
    <property type="entry name" value="RhoGAP"/>
    <property type="match status" value="1"/>
</dbReference>
<dbReference type="Gene3D" id="1.10.840.10">
    <property type="entry name" value="Ras guanine-nucleotide exchange factors catalytic domain"/>
    <property type="match status" value="1"/>
</dbReference>
<dbReference type="PANTHER" id="PTHR23176">
    <property type="entry name" value="RHO/RAC/CDC GTPASE-ACTIVATING PROTEIN"/>
    <property type="match status" value="1"/>
</dbReference>
<proteinExistence type="predicted"/>
<feature type="non-terminal residue" evidence="7">
    <location>
        <position position="1"/>
    </location>
</feature>
<dbReference type="PROSITE" id="PS50238">
    <property type="entry name" value="RHOGAP"/>
    <property type="match status" value="1"/>
</dbReference>
<evidence type="ECO:0008006" key="9">
    <source>
        <dbReference type="Google" id="ProtNLM"/>
    </source>
</evidence>
<feature type="domain" description="Ras-GEF" evidence="4">
    <location>
        <begin position="242"/>
        <end position="499"/>
    </location>
</feature>
<dbReference type="CDD" id="cd06224">
    <property type="entry name" value="REM"/>
    <property type="match status" value="1"/>
</dbReference>
<keyword evidence="2" id="KW-0344">Guanine-nucleotide releasing factor</keyword>
<dbReference type="InterPro" id="IPR050729">
    <property type="entry name" value="Rho-GAP"/>
</dbReference>
<dbReference type="Pfam" id="PF00620">
    <property type="entry name" value="RhoGAP"/>
    <property type="match status" value="1"/>
</dbReference>
<dbReference type="PROSITE" id="PS50212">
    <property type="entry name" value="RASGEF_NTER"/>
    <property type="match status" value="1"/>
</dbReference>
<dbReference type="PROSITE" id="PS50009">
    <property type="entry name" value="RASGEF_CAT"/>
    <property type="match status" value="1"/>
</dbReference>
<evidence type="ECO:0000256" key="2">
    <source>
        <dbReference type="PROSITE-ProRule" id="PRU00168"/>
    </source>
</evidence>
<dbReference type="GO" id="GO:0007264">
    <property type="term" value="P:small GTPase-mediated signal transduction"/>
    <property type="evidence" value="ECO:0007669"/>
    <property type="project" value="InterPro"/>
</dbReference>
<dbReference type="SUPFAM" id="SSF48366">
    <property type="entry name" value="Ras GEF"/>
    <property type="match status" value="2"/>
</dbReference>
<dbReference type="SMART" id="SM00229">
    <property type="entry name" value="RasGEFN"/>
    <property type="match status" value="1"/>
</dbReference>
<dbReference type="InterPro" id="IPR000651">
    <property type="entry name" value="Ras-like_Gua-exchang_fac_N"/>
</dbReference>
<dbReference type="InterPro" id="IPR001895">
    <property type="entry name" value="RASGEF_cat_dom"/>
</dbReference>
<dbReference type="Pfam" id="PF00617">
    <property type="entry name" value="RasGEF"/>
    <property type="match status" value="1"/>
</dbReference>
<dbReference type="PANTHER" id="PTHR23176:SF96">
    <property type="entry name" value="GTPASE-ACTIVATING PROTEIN BEM2_IPL2"/>
    <property type="match status" value="1"/>
</dbReference>
<evidence type="ECO:0000259" key="5">
    <source>
        <dbReference type="PROSITE" id="PS50212"/>
    </source>
</evidence>
<keyword evidence="1" id="KW-0343">GTPase activation</keyword>
<dbReference type="InterPro" id="IPR008936">
    <property type="entry name" value="Rho_GTPase_activation_prot"/>
</dbReference>
<feature type="domain" description="Rho-GAP" evidence="6">
    <location>
        <begin position="1342"/>
        <end position="1531"/>
    </location>
</feature>
<evidence type="ECO:0000313" key="8">
    <source>
        <dbReference type="Proteomes" id="UP000095009"/>
    </source>
</evidence>
<dbReference type="Proteomes" id="UP000095009">
    <property type="component" value="Unassembled WGS sequence"/>
</dbReference>
<accession>A0A1E3PR96</accession>
<dbReference type="GO" id="GO:0005096">
    <property type="term" value="F:GTPase activator activity"/>
    <property type="evidence" value="ECO:0007669"/>
    <property type="project" value="UniProtKB-KW"/>
</dbReference>
<dbReference type="GO" id="GO:0005938">
    <property type="term" value="C:cell cortex"/>
    <property type="evidence" value="ECO:0007669"/>
    <property type="project" value="UniProtKB-ARBA"/>
</dbReference>
<evidence type="ECO:0000313" key="7">
    <source>
        <dbReference type="EMBL" id="ODQ67367.1"/>
    </source>
</evidence>